<comment type="caution">
    <text evidence="10">The sequence shown here is derived from an EMBL/GenBank/DDBJ whole genome shotgun (WGS) entry which is preliminary data.</text>
</comment>
<evidence type="ECO:0000256" key="6">
    <source>
        <dbReference type="ARBA" id="ARBA00023004"/>
    </source>
</evidence>
<evidence type="ECO:0000256" key="1">
    <source>
        <dbReference type="ARBA" id="ARBA00001954"/>
    </source>
</evidence>
<keyword evidence="11" id="KW-1185">Reference proteome</keyword>
<keyword evidence="6" id="KW-0408">Iron</keyword>
<gene>
    <name evidence="10" type="ORF">KFE25_002891</name>
</gene>
<dbReference type="SUPFAM" id="SSF51197">
    <property type="entry name" value="Clavaminate synthase-like"/>
    <property type="match status" value="1"/>
</dbReference>
<dbReference type="InterPro" id="IPR056520">
    <property type="entry name" value="ARM_KDM8_N"/>
</dbReference>
<dbReference type="InterPro" id="IPR041667">
    <property type="entry name" value="Cupin_8"/>
</dbReference>
<comment type="subcellular location">
    <subcellularLocation>
        <location evidence="2">Nucleus</location>
    </subcellularLocation>
</comment>
<comment type="cofactor">
    <cofactor evidence="1">
        <name>Fe(2+)</name>
        <dbReference type="ChEBI" id="CHEBI:29033"/>
    </cofactor>
</comment>
<name>A0A8J5XLU1_DIALT</name>
<dbReference type="GO" id="GO:0005634">
    <property type="term" value="C:nucleus"/>
    <property type="evidence" value="ECO:0007669"/>
    <property type="project" value="UniProtKB-SubCell"/>
</dbReference>
<feature type="compositionally biased region" description="Acidic residues" evidence="8">
    <location>
        <begin position="340"/>
        <end position="349"/>
    </location>
</feature>
<evidence type="ECO:0000313" key="10">
    <source>
        <dbReference type="EMBL" id="KAG8465584.1"/>
    </source>
</evidence>
<feature type="domain" description="JmjC" evidence="9">
    <location>
        <begin position="309"/>
        <end position="481"/>
    </location>
</feature>
<keyword evidence="7" id="KW-0539">Nucleus</keyword>
<accession>A0A8J5XLU1</accession>
<dbReference type="Pfam" id="PF13621">
    <property type="entry name" value="Cupin_8"/>
    <property type="match status" value="1"/>
</dbReference>
<dbReference type="AlphaFoldDB" id="A0A8J5XLU1"/>
<keyword evidence="4" id="KW-0223">Dioxygenase</keyword>
<dbReference type="GO" id="GO:0051213">
    <property type="term" value="F:dioxygenase activity"/>
    <property type="evidence" value="ECO:0007669"/>
    <property type="project" value="UniProtKB-KW"/>
</dbReference>
<dbReference type="PROSITE" id="PS51184">
    <property type="entry name" value="JMJC"/>
    <property type="match status" value="1"/>
</dbReference>
<dbReference type="InterPro" id="IPR003347">
    <property type="entry name" value="JmjC_dom"/>
</dbReference>
<keyword evidence="5" id="KW-0560">Oxidoreductase</keyword>
<dbReference type="Gene3D" id="2.60.120.650">
    <property type="entry name" value="Cupin"/>
    <property type="match status" value="1"/>
</dbReference>
<dbReference type="Proteomes" id="UP000751190">
    <property type="component" value="Unassembled WGS sequence"/>
</dbReference>
<dbReference type="SMART" id="SM00558">
    <property type="entry name" value="JmjC"/>
    <property type="match status" value="1"/>
</dbReference>
<dbReference type="PANTHER" id="PTHR12461">
    <property type="entry name" value="HYPOXIA-INDUCIBLE FACTOR 1 ALPHA INHIBITOR-RELATED"/>
    <property type="match status" value="1"/>
</dbReference>
<organism evidence="10 11">
    <name type="scientific">Diacronema lutheri</name>
    <name type="common">Unicellular marine alga</name>
    <name type="synonym">Monochrysis lutheri</name>
    <dbReference type="NCBI Taxonomy" id="2081491"/>
    <lineage>
        <taxon>Eukaryota</taxon>
        <taxon>Haptista</taxon>
        <taxon>Haptophyta</taxon>
        <taxon>Pavlovophyceae</taxon>
        <taxon>Pavlovales</taxon>
        <taxon>Pavlovaceae</taxon>
        <taxon>Diacronema</taxon>
    </lineage>
</organism>
<keyword evidence="3" id="KW-0479">Metal-binding</keyword>
<evidence type="ECO:0000256" key="8">
    <source>
        <dbReference type="SAM" id="MobiDB-lite"/>
    </source>
</evidence>
<evidence type="ECO:0000256" key="3">
    <source>
        <dbReference type="ARBA" id="ARBA00022723"/>
    </source>
</evidence>
<dbReference type="OrthoDB" id="47172at2759"/>
<evidence type="ECO:0000313" key="11">
    <source>
        <dbReference type="Proteomes" id="UP000751190"/>
    </source>
</evidence>
<dbReference type="OMA" id="KASYQEC"/>
<protein>
    <recommendedName>
        <fullName evidence="9">JmjC domain-containing protein</fullName>
    </recommendedName>
</protein>
<dbReference type="EMBL" id="JAGTXO010000010">
    <property type="protein sequence ID" value="KAG8465584.1"/>
    <property type="molecule type" value="Genomic_DNA"/>
</dbReference>
<dbReference type="PANTHER" id="PTHR12461:SF105">
    <property type="entry name" value="HYPOXIA-INDUCIBLE FACTOR 1-ALPHA INHIBITOR"/>
    <property type="match status" value="1"/>
</dbReference>
<reference evidence="10" key="1">
    <citation type="submission" date="2021-05" db="EMBL/GenBank/DDBJ databases">
        <title>The genome of the haptophyte Pavlova lutheri (Diacronema luteri, Pavlovales) - a model for lipid biosynthesis in eukaryotic algae.</title>
        <authorList>
            <person name="Hulatt C.J."/>
            <person name="Posewitz M.C."/>
        </authorList>
    </citation>
    <scope>NUCLEOTIDE SEQUENCE</scope>
    <source>
        <strain evidence="10">NIVA-4/92</strain>
    </source>
</reference>
<feature type="region of interest" description="Disordered" evidence="8">
    <location>
        <begin position="340"/>
        <end position="367"/>
    </location>
</feature>
<dbReference type="GO" id="GO:0046872">
    <property type="term" value="F:metal ion binding"/>
    <property type="evidence" value="ECO:0007669"/>
    <property type="project" value="UniProtKB-KW"/>
</dbReference>
<evidence type="ECO:0000256" key="5">
    <source>
        <dbReference type="ARBA" id="ARBA00023002"/>
    </source>
</evidence>
<dbReference type="Pfam" id="PF24472">
    <property type="entry name" value="ARM_KDM8_N"/>
    <property type="match status" value="1"/>
</dbReference>
<evidence type="ECO:0000259" key="9">
    <source>
        <dbReference type="PROSITE" id="PS51184"/>
    </source>
</evidence>
<sequence length="481" mass="51271">MAALRPTPTARIVDSEFEGSAAVIKVQRLALECYADEPRSPVRAAALVCAARALRDQAHAALHTGPWRDASLAWREAYMFGALHLAQGGRPAADRDAALQLVRTLDLGLMLGASAYRSELLALIGSLEATELRECGGDGSSATVAVDDGPWLPAPLELGAPGAICPSGHPLRVMARPSLERFLLHCMAPAQPALLTGVLDGWPALGARSWRNLGYLKRVAGHRTVPVELGEDYLHPDWSEDLMTFGAFVDRHLAHATPPSALAEEAAPEPVGRVVVASATADAAGVAPPAAATDGAHERARKRKRAPVGYLAQHALLEQVPALAADICVPDYCALSIEPDADDGADGDGGDATRSESTRNGRAAARSPARVNVWLGPGGTVSPLHHDPEHNLLAQVAGAKYVRLYAPGESARLYAHPTGVHKVSSQIRDVHNVDSARFPLFAGARYIDGWLRAGEALYIPPRWWHHVESLQPSCSVSFWWT</sequence>
<evidence type="ECO:0000256" key="4">
    <source>
        <dbReference type="ARBA" id="ARBA00022964"/>
    </source>
</evidence>
<evidence type="ECO:0000256" key="7">
    <source>
        <dbReference type="ARBA" id="ARBA00023242"/>
    </source>
</evidence>
<evidence type="ECO:0000256" key="2">
    <source>
        <dbReference type="ARBA" id="ARBA00004123"/>
    </source>
</evidence>
<proteinExistence type="predicted"/>